<evidence type="ECO:0000313" key="3">
    <source>
        <dbReference type="EMBL" id="MBC2652169.1"/>
    </source>
</evidence>
<dbReference type="Pfam" id="PF13144">
    <property type="entry name" value="ChapFlgA"/>
    <property type="match status" value="1"/>
</dbReference>
<keyword evidence="1" id="KW-0732">Signal</keyword>
<feature type="signal peptide" evidence="1">
    <location>
        <begin position="1"/>
        <end position="22"/>
    </location>
</feature>
<dbReference type="InterPro" id="IPR017585">
    <property type="entry name" value="SAF_FlgA"/>
</dbReference>
<gene>
    <name evidence="3" type="ORF">H7F49_10670</name>
</gene>
<sequence length="168" mass="17191">MKPFVFTAALLLAPIAVPTARAAPFADPAAIDAAVAQFTGVPLGSTGGAAQPVDRRLRLRPCANPLSIGWYGSRRDTVLVQCPDVGSWRLFVPLLVTAGPADAPAVLRGEGVTIAVTGPGFSVSQPGEALDGGAVGAWIRVKSTTAGGQPMRARIVRPGLVEVQLSGE</sequence>
<reference evidence="3 4" key="1">
    <citation type="submission" date="2020-08" db="EMBL/GenBank/DDBJ databases">
        <title>The genome sequence of Novosphingobium flavum 4Y4.</title>
        <authorList>
            <person name="Liu Y."/>
        </authorList>
    </citation>
    <scope>NUCLEOTIDE SEQUENCE [LARGE SCALE GENOMIC DNA]</scope>
    <source>
        <strain evidence="3 4">4Y4</strain>
    </source>
</reference>
<proteinExistence type="predicted"/>
<evidence type="ECO:0000256" key="1">
    <source>
        <dbReference type="SAM" id="SignalP"/>
    </source>
</evidence>
<dbReference type="Gene3D" id="2.30.30.760">
    <property type="match status" value="1"/>
</dbReference>
<evidence type="ECO:0000259" key="2">
    <source>
        <dbReference type="Pfam" id="PF13144"/>
    </source>
</evidence>
<name>A0A7X1F8X6_9SPHN</name>
<dbReference type="AlphaFoldDB" id="A0A7X1F8X6"/>
<feature type="chain" id="PRO_5031339655" evidence="1">
    <location>
        <begin position="23"/>
        <end position="168"/>
    </location>
</feature>
<keyword evidence="4" id="KW-1185">Reference proteome</keyword>
<keyword evidence="3" id="KW-0966">Cell projection</keyword>
<accession>A0A7X1F8X6</accession>
<keyword evidence="3" id="KW-0282">Flagellum</keyword>
<organism evidence="3 4">
    <name type="scientific">Novosphingobium aerophilum</name>
    <dbReference type="NCBI Taxonomy" id="2839843"/>
    <lineage>
        <taxon>Bacteria</taxon>
        <taxon>Pseudomonadati</taxon>
        <taxon>Pseudomonadota</taxon>
        <taxon>Alphaproteobacteria</taxon>
        <taxon>Sphingomonadales</taxon>
        <taxon>Sphingomonadaceae</taxon>
        <taxon>Novosphingobium</taxon>
    </lineage>
</organism>
<protein>
    <submittedName>
        <fullName evidence="3">Flagella basal body P-ring formation protein FlgA</fullName>
    </submittedName>
</protein>
<feature type="domain" description="Flagella basal body P-ring formation protein FlgA SAF" evidence="2">
    <location>
        <begin position="102"/>
        <end position="163"/>
    </location>
</feature>
<dbReference type="Proteomes" id="UP000520156">
    <property type="component" value="Unassembled WGS sequence"/>
</dbReference>
<keyword evidence="3" id="KW-0969">Cilium</keyword>
<dbReference type="EMBL" id="JACLAU010000015">
    <property type="protein sequence ID" value="MBC2652169.1"/>
    <property type="molecule type" value="Genomic_DNA"/>
</dbReference>
<comment type="caution">
    <text evidence="3">The sequence shown here is derived from an EMBL/GenBank/DDBJ whole genome shotgun (WGS) entry which is preliminary data.</text>
</comment>
<dbReference type="RefSeq" id="WP_185683587.1">
    <property type="nucleotide sequence ID" value="NZ_JACLAU010000015.1"/>
</dbReference>
<evidence type="ECO:0000313" key="4">
    <source>
        <dbReference type="Proteomes" id="UP000520156"/>
    </source>
</evidence>